<protein>
    <submittedName>
        <fullName evidence="4">Flavodoxin family protein</fullName>
    </submittedName>
</protein>
<dbReference type="PANTHER" id="PTHR43278">
    <property type="entry name" value="NAD(P)H-DEPENDENT FMN-CONTAINING OXIDOREDUCTASE YWQN-RELATED"/>
    <property type="match status" value="1"/>
</dbReference>
<dbReference type="AlphaFoldDB" id="A0A9C9EMH8"/>
<evidence type="ECO:0000313" key="5">
    <source>
        <dbReference type="Proteomes" id="UP000885826"/>
    </source>
</evidence>
<evidence type="ECO:0000313" key="4">
    <source>
        <dbReference type="EMBL" id="HEC78858.1"/>
    </source>
</evidence>
<reference evidence="4" key="1">
    <citation type="journal article" date="2020" name="mSystems">
        <title>Genome- and Community-Level Interaction Insights into Carbon Utilization and Element Cycling Functions of Hydrothermarchaeota in Hydrothermal Sediment.</title>
        <authorList>
            <person name="Zhou Z."/>
            <person name="Liu Y."/>
            <person name="Xu W."/>
            <person name="Pan J."/>
            <person name="Luo Z.H."/>
            <person name="Li M."/>
        </authorList>
    </citation>
    <scope>NUCLEOTIDE SEQUENCE</scope>
    <source>
        <strain evidence="4">HyVt-388</strain>
    </source>
</reference>
<dbReference type="Proteomes" id="UP000885826">
    <property type="component" value="Unassembled WGS sequence"/>
</dbReference>
<dbReference type="InterPro" id="IPR051796">
    <property type="entry name" value="ISF_SsuE-like"/>
</dbReference>
<gene>
    <name evidence="4" type="ORF">ENI34_06910</name>
</gene>
<dbReference type="InterPro" id="IPR005025">
    <property type="entry name" value="FMN_Rdtase-like_dom"/>
</dbReference>
<sequence length="273" mass="31255">MHFVSLVASERKNGNCDILGRLAVRHALKAGADSGEVVYLKNFDIKECRGCLHCVFNNEECRIDDDLYQLLEILKDADKLFLVAPVYVLTIPGKLKLLLDRFLTIAGAVKDKPEHYALSIGVAGINDWHQFQLPLMNLFLLVLGYRIIDSKIFYGAGPGEVLLGKEMDGFPEQLYRLINYPGGPFRSGVSNTCPVDFCSVFERIDDKHYRCPVCLTPAERVENGYYFDARDLNNHRWTRERLKDHFNGWILKTKPRFRAMLREISAKKRELGI</sequence>
<organism evidence="4 5">
    <name type="scientific">candidate division WOR-3 bacterium</name>
    <dbReference type="NCBI Taxonomy" id="2052148"/>
    <lineage>
        <taxon>Bacteria</taxon>
        <taxon>Bacteria division WOR-3</taxon>
    </lineage>
</organism>
<evidence type="ECO:0000256" key="2">
    <source>
        <dbReference type="ARBA" id="ARBA00022643"/>
    </source>
</evidence>
<accession>A0A9C9EMH8</accession>
<name>A0A9C9EMH8_UNCW3</name>
<dbReference type="InterPro" id="IPR029039">
    <property type="entry name" value="Flavoprotein-like_sf"/>
</dbReference>
<feature type="domain" description="NADPH-dependent FMN reductase-like" evidence="3">
    <location>
        <begin position="1"/>
        <end position="112"/>
    </location>
</feature>
<keyword evidence="1" id="KW-0285">Flavoprotein</keyword>
<dbReference type="GO" id="GO:0016491">
    <property type="term" value="F:oxidoreductase activity"/>
    <property type="evidence" value="ECO:0007669"/>
    <property type="project" value="InterPro"/>
</dbReference>
<comment type="caution">
    <text evidence="4">The sequence shown here is derived from an EMBL/GenBank/DDBJ whole genome shotgun (WGS) entry which is preliminary data.</text>
</comment>
<evidence type="ECO:0000259" key="3">
    <source>
        <dbReference type="Pfam" id="PF03358"/>
    </source>
</evidence>
<dbReference type="Pfam" id="PF03358">
    <property type="entry name" value="FMN_red"/>
    <property type="match status" value="1"/>
</dbReference>
<dbReference type="EMBL" id="DRIG01000072">
    <property type="protein sequence ID" value="HEC78858.1"/>
    <property type="molecule type" value="Genomic_DNA"/>
</dbReference>
<proteinExistence type="predicted"/>
<dbReference type="PANTHER" id="PTHR43278:SF2">
    <property type="entry name" value="IRON-SULFUR FLAVOPROTEIN"/>
    <property type="match status" value="1"/>
</dbReference>
<evidence type="ECO:0000256" key="1">
    <source>
        <dbReference type="ARBA" id="ARBA00022630"/>
    </source>
</evidence>
<dbReference type="SUPFAM" id="SSF52218">
    <property type="entry name" value="Flavoproteins"/>
    <property type="match status" value="1"/>
</dbReference>
<keyword evidence="2" id="KW-0288">FMN</keyword>
<dbReference type="Gene3D" id="3.40.50.360">
    <property type="match status" value="1"/>
</dbReference>